<keyword evidence="8" id="KW-1185">Reference proteome</keyword>
<dbReference type="OrthoDB" id="9806995at2"/>
<comment type="catalytic activity">
    <reaction evidence="1">
        <text>ATP + protein L-histidine = ADP + protein N-phospho-L-histidine.</text>
        <dbReference type="EC" id="2.7.13.3"/>
    </reaction>
</comment>
<keyword evidence="5" id="KW-1133">Transmembrane helix</keyword>
<evidence type="ECO:0000256" key="1">
    <source>
        <dbReference type="ARBA" id="ARBA00000085"/>
    </source>
</evidence>
<protein>
    <recommendedName>
        <fullName evidence="2">histidine kinase</fullName>
        <ecNumber evidence="2">2.7.13.3</ecNumber>
    </recommendedName>
</protein>
<dbReference type="SUPFAM" id="SSF55874">
    <property type="entry name" value="ATPase domain of HSP90 chaperone/DNA topoisomerase II/histidine kinase"/>
    <property type="match status" value="1"/>
</dbReference>
<evidence type="ECO:0000256" key="2">
    <source>
        <dbReference type="ARBA" id="ARBA00012438"/>
    </source>
</evidence>
<evidence type="ECO:0000259" key="6">
    <source>
        <dbReference type="PROSITE" id="PS50109"/>
    </source>
</evidence>
<dbReference type="InterPro" id="IPR003661">
    <property type="entry name" value="HisK_dim/P_dom"/>
</dbReference>
<dbReference type="InterPro" id="IPR004358">
    <property type="entry name" value="Sig_transdc_His_kin-like_C"/>
</dbReference>
<evidence type="ECO:0000256" key="4">
    <source>
        <dbReference type="SAM" id="Coils"/>
    </source>
</evidence>
<dbReference type="InterPro" id="IPR036097">
    <property type="entry name" value="HisK_dim/P_sf"/>
</dbReference>
<dbReference type="AlphaFoldDB" id="A0A3D9L755"/>
<dbReference type="PANTHER" id="PTHR43065">
    <property type="entry name" value="SENSOR HISTIDINE KINASE"/>
    <property type="match status" value="1"/>
</dbReference>
<dbReference type="PROSITE" id="PS50109">
    <property type="entry name" value="HIS_KIN"/>
    <property type="match status" value="1"/>
</dbReference>
<evidence type="ECO:0000256" key="3">
    <source>
        <dbReference type="ARBA" id="ARBA00022553"/>
    </source>
</evidence>
<dbReference type="CDD" id="cd00082">
    <property type="entry name" value="HisKA"/>
    <property type="match status" value="1"/>
</dbReference>
<keyword evidence="5" id="KW-0472">Membrane</keyword>
<keyword evidence="5" id="KW-0812">Transmembrane</keyword>
<dbReference type="InterPro" id="IPR036890">
    <property type="entry name" value="HATPase_C_sf"/>
</dbReference>
<keyword evidence="4" id="KW-0175">Coiled coil</keyword>
<evidence type="ECO:0000256" key="5">
    <source>
        <dbReference type="SAM" id="Phobius"/>
    </source>
</evidence>
<dbReference type="Proteomes" id="UP000256779">
    <property type="component" value="Unassembled WGS sequence"/>
</dbReference>
<sequence>MLKKDLYAIAYVLTALIVAGSVAYYVFVLQKDVIDNFNEDPAIVQVAARQSTLGQQIVKAAIGMGYSKTERNFSIFQTELGRILPEWRKGHEALLSGSSEMGISAPSQTSAYLTLQENLKFFYNEMNINATNLMDVVYTNNDTDINALALRSSIETLINTIRKYQIATDDITDYFVEEAQSYKSGYSLVEKIVFGFFVGFLILQGLFVFRPLVKLASDNYLSANKAYVKVKKSEEQLKINFQKQKLINKKLYQSRKELEEKNTKLQESEAKLLRSSEEQIRINEKLISAQDELNLAYKKLQDSEEEIRELADKQLQDNEKLFLAEKKLKETLKKEQESKEELNNALQSLKSAQSQLVHSEKMASLGQLTAGIAHEINNPINFISSGMVSIKMSIESLREIAEEYSRLDEGADPAEVIENVKELKEEHEYEEILEELDELIKDVNYGVTRTIEIVKGLRVFSRLDEEEVKSANVNENIDATLTLLRNKTKNRIKVSKYYDENMNDIECFPGQLNQVFMNILNNGIQAIPEDNKEGELTIYTEELEDEVVIRLKDNGVGIPEKIKNRIWEPFFTTKAVGVGTGLGMSITYGIIEKHGGKIEFTSEENQGTEFVITLPKKVTRVKQSQDSKVAESK</sequence>
<accession>A0A3D9L755</accession>
<evidence type="ECO:0000313" key="8">
    <source>
        <dbReference type="Proteomes" id="UP000256779"/>
    </source>
</evidence>
<proteinExistence type="predicted"/>
<dbReference type="RefSeq" id="WP_115866709.1">
    <property type="nucleotide sequence ID" value="NZ_QREG01000002.1"/>
</dbReference>
<dbReference type="Gene3D" id="1.10.287.130">
    <property type="match status" value="1"/>
</dbReference>
<gene>
    <name evidence="7" type="ORF">C7460_102202</name>
</gene>
<comment type="caution">
    <text evidence="7">The sequence shown here is derived from an EMBL/GenBank/DDBJ whole genome shotgun (WGS) entry which is preliminary data.</text>
</comment>
<keyword evidence="3" id="KW-0597">Phosphoprotein</keyword>
<feature type="transmembrane region" description="Helical" evidence="5">
    <location>
        <begin position="192"/>
        <end position="213"/>
    </location>
</feature>
<feature type="domain" description="Histidine kinase" evidence="6">
    <location>
        <begin position="371"/>
        <end position="618"/>
    </location>
</feature>
<dbReference type="EC" id="2.7.13.3" evidence="2"/>
<name>A0A3D9L755_MARFU</name>
<dbReference type="Pfam" id="PF02518">
    <property type="entry name" value="HATPase_c"/>
    <property type="match status" value="1"/>
</dbReference>
<dbReference type="EMBL" id="QREG01000002">
    <property type="protein sequence ID" value="REE02178.1"/>
    <property type="molecule type" value="Genomic_DNA"/>
</dbReference>
<dbReference type="Gene3D" id="3.30.565.10">
    <property type="entry name" value="Histidine kinase-like ATPase, C-terminal domain"/>
    <property type="match status" value="1"/>
</dbReference>
<feature type="transmembrane region" description="Helical" evidence="5">
    <location>
        <begin position="6"/>
        <end position="27"/>
    </location>
</feature>
<dbReference type="GO" id="GO:0000155">
    <property type="term" value="F:phosphorelay sensor kinase activity"/>
    <property type="evidence" value="ECO:0007669"/>
    <property type="project" value="InterPro"/>
</dbReference>
<dbReference type="PRINTS" id="PR00344">
    <property type="entry name" value="BCTRLSENSOR"/>
</dbReference>
<dbReference type="SMART" id="SM00387">
    <property type="entry name" value="HATPase_c"/>
    <property type="match status" value="1"/>
</dbReference>
<feature type="coiled-coil region" evidence="4">
    <location>
        <begin position="248"/>
        <end position="355"/>
    </location>
</feature>
<dbReference type="InterPro" id="IPR005467">
    <property type="entry name" value="His_kinase_dom"/>
</dbReference>
<evidence type="ECO:0000313" key="7">
    <source>
        <dbReference type="EMBL" id="REE02178.1"/>
    </source>
</evidence>
<organism evidence="7 8">
    <name type="scientific">Marinoscillum furvescens DSM 4134</name>
    <dbReference type="NCBI Taxonomy" id="1122208"/>
    <lineage>
        <taxon>Bacteria</taxon>
        <taxon>Pseudomonadati</taxon>
        <taxon>Bacteroidota</taxon>
        <taxon>Cytophagia</taxon>
        <taxon>Cytophagales</taxon>
        <taxon>Reichenbachiellaceae</taxon>
        <taxon>Marinoscillum</taxon>
    </lineage>
</organism>
<dbReference type="PANTHER" id="PTHR43065:SF50">
    <property type="entry name" value="HISTIDINE KINASE"/>
    <property type="match status" value="1"/>
</dbReference>
<reference evidence="7 8" key="1">
    <citation type="submission" date="2018-07" db="EMBL/GenBank/DDBJ databases">
        <title>Genomic Encyclopedia of Type Strains, Phase IV (KMG-IV): sequencing the most valuable type-strain genomes for metagenomic binning, comparative biology and taxonomic classification.</title>
        <authorList>
            <person name="Goeker M."/>
        </authorList>
    </citation>
    <scope>NUCLEOTIDE SEQUENCE [LARGE SCALE GENOMIC DNA]</scope>
    <source>
        <strain evidence="7 8">DSM 4134</strain>
    </source>
</reference>
<dbReference type="InterPro" id="IPR003594">
    <property type="entry name" value="HATPase_dom"/>
</dbReference>
<dbReference type="SUPFAM" id="SSF47384">
    <property type="entry name" value="Homodimeric domain of signal transducing histidine kinase"/>
    <property type="match status" value="1"/>
</dbReference>